<organism evidence="2 3">
    <name type="scientific">Mytilus coruscus</name>
    <name type="common">Sea mussel</name>
    <dbReference type="NCBI Taxonomy" id="42192"/>
    <lineage>
        <taxon>Eukaryota</taxon>
        <taxon>Metazoa</taxon>
        <taxon>Spiralia</taxon>
        <taxon>Lophotrochozoa</taxon>
        <taxon>Mollusca</taxon>
        <taxon>Bivalvia</taxon>
        <taxon>Autobranchia</taxon>
        <taxon>Pteriomorphia</taxon>
        <taxon>Mytilida</taxon>
        <taxon>Mytiloidea</taxon>
        <taxon>Mytilidae</taxon>
        <taxon>Mytilinae</taxon>
        <taxon>Mytilus</taxon>
    </lineage>
</organism>
<dbReference type="Pfam" id="PF23224">
    <property type="entry name" value="zf-C2H2_2nd_ZNF462"/>
    <property type="match status" value="1"/>
</dbReference>
<accession>A0A6J8C9D8</accession>
<gene>
    <name evidence="2" type="ORF">MCOR_27112</name>
</gene>
<sequence length="166" mass="19410">MRLIKQDNIILGNEVPVIIFIRVVVEGCKTPHFLKHDKYVKHWKKFHEKSITVYDCSMVGCTIQSTEKSRILKHQRICHKQLDRNNTLSSHVEPNMFYKATGNVTFRKFVRVNIAAREAARKARQQYVIDHPVNFHVQSNNSLTVSRGQYVDVDFNNNCAKVVTRW</sequence>
<dbReference type="Proteomes" id="UP000507470">
    <property type="component" value="Unassembled WGS sequence"/>
</dbReference>
<protein>
    <recommendedName>
        <fullName evidence="1">ZNF462 C2H2 zinc finger 2 domain-containing protein</fullName>
    </recommendedName>
</protein>
<name>A0A6J8C9D8_MYTCO</name>
<evidence type="ECO:0000313" key="3">
    <source>
        <dbReference type="Proteomes" id="UP000507470"/>
    </source>
</evidence>
<dbReference type="InterPro" id="IPR057832">
    <property type="entry name" value="Znf_C2H2_ZNF462_2nd"/>
</dbReference>
<evidence type="ECO:0000313" key="2">
    <source>
        <dbReference type="EMBL" id="CAC5392161.1"/>
    </source>
</evidence>
<dbReference type="OrthoDB" id="6044162at2759"/>
<keyword evidence="3" id="KW-1185">Reference proteome</keyword>
<evidence type="ECO:0000259" key="1">
    <source>
        <dbReference type="Pfam" id="PF23224"/>
    </source>
</evidence>
<proteinExistence type="predicted"/>
<reference evidence="2 3" key="1">
    <citation type="submission" date="2020-06" db="EMBL/GenBank/DDBJ databases">
        <authorList>
            <person name="Li R."/>
            <person name="Bekaert M."/>
        </authorList>
    </citation>
    <scope>NUCLEOTIDE SEQUENCE [LARGE SCALE GENOMIC DNA]</scope>
    <source>
        <strain evidence="3">wild</strain>
    </source>
</reference>
<dbReference type="EMBL" id="CACVKT020004911">
    <property type="protein sequence ID" value="CAC5392161.1"/>
    <property type="molecule type" value="Genomic_DNA"/>
</dbReference>
<feature type="domain" description="ZNF462 C2H2 zinc finger 2" evidence="1">
    <location>
        <begin position="53"/>
        <end position="81"/>
    </location>
</feature>
<dbReference type="AlphaFoldDB" id="A0A6J8C9D8"/>